<dbReference type="SUPFAM" id="SSF54593">
    <property type="entry name" value="Glyoxalase/Bleomycin resistance protein/Dihydroxybiphenyl dioxygenase"/>
    <property type="match status" value="1"/>
</dbReference>
<evidence type="ECO:0000256" key="1">
    <source>
        <dbReference type="ARBA" id="ARBA00022723"/>
    </source>
</evidence>
<dbReference type="InterPro" id="IPR029068">
    <property type="entry name" value="Glyas_Bleomycin-R_OHBP_Dase"/>
</dbReference>
<dbReference type="EMBL" id="JBHSXI010000002">
    <property type="protein sequence ID" value="MFC6888422.1"/>
    <property type="molecule type" value="Genomic_DNA"/>
</dbReference>
<dbReference type="InterPro" id="IPR004360">
    <property type="entry name" value="Glyas_Fos-R_dOase_dom"/>
</dbReference>
<dbReference type="AlphaFoldDB" id="A0ABD5UG21"/>
<comment type="caution">
    <text evidence="3">The sequence shown here is derived from an EMBL/GenBank/DDBJ whole genome shotgun (WGS) entry which is preliminary data.</text>
</comment>
<reference evidence="3 4" key="1">
    <citation type="journal article" date="2019" name="Int. J. Syst. Evol. Microbiol.">
        <title>The Global Catalogue of Microorganisms (GCM) 10K type strain sequencing project: providing services to taxonomists for standard genome sequencing and annotation.</title>
        <authorList>
            <consortium name="The Broad Institute Genomics Platform"/>
            <consortium name="The Broad Institute Genome Sequencing Center for Infectious Disease"/>
            <person name="Wu L."/>
            <person name="Ma J."/>
        </authorList>
    </citation>
    <scope>NUCLEOTIDE SEQUENCE [LARGE SCALE GENOMIC DNA]</scope>
    <source>
        <strain evidence="3 4">Y73</strain>
    </source>
</reference>
<dbReference type="Pfam" id="PF00903">
    <property type="entry name" value="Glyoxalase"/>
    <property type="match status" value="1"/>
</dbReference>
<dbReference type="PANTHER" id="PTHR43048">
    <property type="entry name" value="METHYLMALONYL-COA EPIMERASE"/>
    <property type="match status" value="1"/>
</dbReference>
<evidence type="ECO:0000259" key="2">
    <source>
        <dbReference type="PROSITE" id="PS51819"/>
    </source>
</evidence>
<evidence type="ECO:0000313" key="3">
    <source>
        <dbReference type="EMBL" id="MFC6888422.1"/>
    </source>
</evidence>
<dbReference type="RefSeq" id="WP_379765344.1">
    <property type="nucleotide sequence ID" value="NZ_JBHSXI010000002.1"/>
</dbReference>
<evidence type="ECO:0000313" key="4">
    <source>
        <dbReference type="Proteomes" id="UP001596333"/>
    </source>
</evidence>
<protein>
    <submittedName>
        <fullName evidence="3">VOC family protein</fullName>
    </submittedName>
</protein>
<organism evidence="3 4">
    <name type="scientific">Halorubrum trueperi</name>
    <dbReference type="NCBI Taxonomy" id="2004704"/>
    <lineage>
        <taxon>Archaea</taxon>
        <taxon>Methanobacteriati</taxon>
        <taxon>Methanobacteriota</taxon>
        <taxon>Stenosarchaea group</taxon>
        <taxon>Halobacteria</taxon>
        <taxon>Halobacteriales</taxon>
        <taxon>Haloferacaceae</taxon>
        <taxon>Halorubrum</taxon>
    </lineage>
</organism>
<dbReference type="PROSITE" id="PS51819">
    <property type="entry name" value="VOC"/>
    <property type="match status" value="1"/>
</dbReference>
<sequence>MPPTVDNIGTAVTDLDAAVSFYEQLGFEVERYSSEEAAVRPAPESASLYVFEIDNETTTHRDAELFDNPVGIDHVSVRVEDVDQTYRNRKEDVAFFLEPTTDEDWGLRMAGVHDPSGNVLYFIEHQNG</sequence>
<dbReference type="Gene3D" id="3.10.180.10">
    <property type="entry name" value="2,3-Dihydroxybiphenyl 1,2-Dioxygenase, domain 1"/>
    <property type="match status" value="1"/>
</dbReference>
<accession>A0ABD5UG21</accession>
<keyword evidence="4" id="KW-1185">Reference proteome</keyword>
<dbReference type="PANTHER" id="PTHR43048:SF3">
    <property type="entry name" value="METHYLMALONYL-COA EPIMERASE, MITOCHONDRIAL"/>
    <property type="match status" value="1"/>
</dbReference>
<dbReference type="GO" id="GO:0046872">
    <property type="term" value="F:metal ion binding"/>
    <property type="evidence" value="ECO:0007669"/>
    <property type="project" value="UniProtKB-KW"/>
</dbReference>
<dbReference type="Proteomes" id="UP001596333">
    <property type="component" value="Unassembled WGS sequence"/>
</dbReference>
<dbReference type="InterPro" id="IPR051785">
    <property type="entry name" value="MMCE/EMCE_epimerase"/>
</dbReference>
<dbReference type="InterPro" id="IPR037523">
    <property type="entry name" value="VOC_core"/>
</dbReference>
<keyword evidence="1" id="KW-0479">Metal-binding</keyword>
<proteinExistence type="predicted"/>
<feature type="domain" description="VOC" evidence="2">
    <location>
        <begin position="4"/>
        <end position="125"/>
    </location>
</feature>
<dbReference type="CDD" id="cd06587">
    <property type="entry name" value="VOC"/>
    <property type="match status" value="1"/>
</dbReference>
<name>A0ABD5UG21_9EURY</name>
<gene>
    <name evidence="3" type="ORF">ACFQEY_05095</name>
</gene>